<dbReference type="EMBL" id="VOIH02000010">
    <property type="protein sequence ID" value="KAF3436208.1"/>
    <property type="molecule type" value="Genomic_DNA"/>
</dbReference>
<name>A0A8K0DVW7_9ROSA</name>
<keyword evidence="6 7" id="KW-0472">Membrane</keyword>
<dbReference type="GO" id="GO:0005783">
    <property type="term" value="C:endoplasmic reticulum"/>
    <property type="evidence" value="ECO:0007669"/>
    <property type="project" value="TreeGrafter"/>
</dbReference>
<evidence type="ECO:0000256" key="6">
    <source>
        <dbReference type="ARBA" id="ARBA00023136"/>
    </source>
</evidence>
<evidence type="ECO:0000313" key="8">
    <source>
        <dbReference type="EMBL" id="KAF3436208.1"/>
    </source>
</evidence>
<evidence type="ECO:0000256" key="5">
    <source>
        <dbReference type="ARBA" id="ARBA00022989"/>
    </source>
</evidence>
<dbReference type="InterPro" id="IPR004895">
    <property type="entry name" value="Prenylated_rab_accept_PRA1"/>
</dbReference>
<dbReference type="GO" id="GO:0016192">
    <property type="term" value="P:vesicle-mediated transport"/>
    <property type="evidence" value="ECO:0007669"/>
    <property type="project" value="TreeGrafter"/>
</dbReference>
<feature type="transmembrane region" description="Helical" evidence="7">
    <location>
        <begin position="95"/>
        <end position="115"/>
    </location>
</feature>
<keyword evidence="7" id="KW-0813">Transport</keyword>
<evidence type="ECO:0000256" key="4">
    <source>
        <dbReference type="ARBA" id="ARBA00022692"/>
    </source>
</evidence>
<evidence type="ECO:0000256" key="2">
    <source>
        <dbReference type="ARBA" id="ARBA00004127"/>
    </source>
</evidence>
<dbReference type="PANTHER" id="PTHR19317">
    <property type="entry name" value="PRENYLATED RAB ACCEPTOR 1-RELATED"/>
    <property type="match status" value="1"/>
</dbReference>
<keyword evidence="5 7" id="KW-1133">Transmembrane helix</keyword>
<dbReference type="Pfam" id="PF03208">
    <property type="entry name" value="PRA1"/>
    <property type="match status" value="1"/>
</dbReference>
<feature type="transmembrane region" description="Helical" evidence="7">
    <location>
        <begin position="41"/>
        <end position="60"/>
    </location>
</feature>
<sequence>MFVTTSSWRRPWRELIRPMRLFSRPRTFGEAMRRIKYNHGYFRANYGILVFFTLFISVLFHREAMFFFVIFMLVWFVFYFIVEDPCQFEVWNQSINGRLLLEVLLTLSTMALLYAELWLNVLVSFSVSFGLVELHAIFRGLEALPSEDQQDATGPASV</sequence>
<dbReference type="Proteomes" id="UP000796880">
    <property type="component" value="Unassembled WGS sequence"/>
</dbReference>
<keyword evidence="4 7" id="KW-0812">Transmembrane</keyword>
<dbReference type="PANTHER" id="PTHR19317:SF84">
    <property type="entry name" value="PRA1 FAMILY PROTEIN"/>
    <property type="match status" value="1"/>
</dbReference>
<protein>
    <recommendedName>
        <fullName evidence="7">PRA1 family protein</fullName>
    </recommendedName>
</protein>
<dbReference type="AlphaFoldDB" id="A0A8K0DVW7"/>
<dbReference type="GO" id="GO:0005794">
    <property type="term" value="C:Golgi apparatus"/>
    <property type="evidence" value="ECO:0007669"/>
    <property type="project" value="TreeGrafter"/>
</dbReference>
<comment type="caution">
    <text evidence="8">The sequence shown here is derived from an EMBL/GenBank/DDBJ whole genome shotgun (WGS) entry which is preliminary data.</text>
</comment>
<evidence type="ECO:0000256" key="7">
    <source>
        <dbReference type="RuleBase" id="RU363107"/>
    </source>
</evidence>
<comment type="function">
    <text evidence="1 7">May be involved in both secretory and endocytic intracellular trafficking in the endosomal/prevacuolar compartments.</text>
</comment>
<dbReference type="GO" id="GO:0016020">
    <property type="term" value="C:membrane"/>
    <property type="evidence" value="ECO:0007669"/>
    <property type="project" value="UniProtKB-SubCell"/>
</dbReference>
<organism evidence="8 9">
    <name type="scientific">Rhamnella rubrinervis</name>
    <dbReference type="NCBI Taxonomy" id="2594499"/>
    <lineage>
        <taxon>Eukaryota</taxon>
        <taxon>Viridiplantae</taxon>
        <taxon>Streptophyta</taxon>
        <taxon>Embryophyta</taxon>
        <taxon>Tracheophyta</taxon>
        <taxon>Spermatophyta</taxon>
        <taxon>Magnoliopsida</taxon>
        <taxon>eudicotyledons</taxon>
        <taxon>Gunneridae</taxon>
        <taxon>Pentapetalae</taxon>
        <taxon>rosids</taxon>
        <taxon>fabids</taxon>
        <taxon>Rosales</taxon>
        <taxon>Rhamnaceae</taxon>
        <taxon>rhamnoid group</taxon>
        <taxon>Rhamneae</taxon>
        <taxon>Rhamnella</taxon>
    </lineage>
</organism>
<reference evidence="8" key="1">
    <citation type="submission" date="2020-03" db="EMBL/GenBank/DDBJ databases">
        <title>A high-quality chromosome-level genome assembly of a woody plant with both climbing and erect habits, Rhamnella rubrinervis.</title>
        <authorList>
            <person name="Lu Z."/>
            <person name="Yang Y."/>
            <person name="Zhu X."/>
            <person name="Sun Y."/>
        </authorList>
    </citation>
    <scope>NUCLEOTIDE SEQUENCE</scope>
    <source>
        <strain evidence="8">BYM</strain>
        <tissue evidence="8">Leaf</tissue>
    </source>
</reference>
<evidence type="ECO:0000256" key="3">
    <source>
        <dbReference type="ARBA" id="ARBA00006483"/>
    </source>
</evidence>
<gene>
    <name evidence="8" type="ORF">FNV43_RR23300</name>
</gene>
<comment type="subcellular location">
    <subcellularLocation>
        <location evidence="2">Endomembrane system</location>
        <topology evidence="2">Multi-pass membrane protein</topology>
    </subcellularLocation>
    <subcellularLocation>
        <location evidence="7">Membrane</location>
        <topology evidence="7">Multi-pass membrane protein</topology>
    </subcellularLocation>
</comment>
<keyword evidence="9" id="KW-1185">Reference proteome</keyword>
<accession>A0A8K0DVW7</accession>
<proteinExistence type="inferred from homology"/>
<evidence type="ECO:0000313" key="9">
    <source>
        <dbReference type="Proteomes" id="UP000796880"/>
    </source>
</evidence>
<feature type="transmembrane region" description="Helical" evidence="7">
    <location>
        <begin position="66"/>
        <end position="83"/>
    </location>
</feature>
<comment type="similarity">
    <text evidence="3 7">Belongs to the PRA1 family.</text>
</comment>
<evidence type="ECO:0000256" key="1">
    <source>
        <dbReference type="ARBA" id="ARBA00002501"/>
    </source>
</evidence>